<gene>
    <name evidence="2" type="ORF">D5R93_00380</name>
</gene>
<keyword evidence="1" id="KW-0472">Membrane</keyword>
<dbReference type="Proteomes" id="UP000273001">
    <property type="component" value="Chromosome"/>
</dbReference>
<protein>
    <submittedName>
        <fullName evidence="2">Uncharacterized protein</fullName>
    </submittedName>
</protein>
<feature type="transmembrane region" description="Helical" evidence="1">
    <location>
        <begin position="63"/>
        <end position="84"/>
    </location>
</feature>
<feature type="transmembrane region" description="Helical" evidence="1">
    <location>
        <begin position="159"/>
        <end position="176"/>
    </location>
</feature>
<proteinExistence type="predicted"/>
<reference evidence="2 3" key="1">
    <citation type="submission" date="2018-09" db="EMBL/GenBank/DDBJ databases">
        <authorList>
            <person name="Li J."/>
        </authorList>
    </citation>
    <scope>NUCLEOTIDE SEQUENCE [LARGE SCALE GENOMIC DNA]</scope>
    <source>
        <strain evidence="2 3">2129</strain>
    </source>
</reference>
<dbReference type="EMBL" id="CP032514">
    <property type="protein sequence ID" value="AYD90700.1"/>
    <property type="molecule type" value="Genomic_DNA"/>
</dbReference>
<keyword evidence="3" id="KW-1185">Reference proteome</keyword>
<evidence type="ECO:0000256" key="1">
    <source>
        <dbReference type="SAM" id="Phobius"/>
    </source>
</evidence>
<feature type="transmembrane region" description="Helical" evidence="1">
    <location>
        <begin position="25"/>
        <end position="43"/>
    </location>
</feature>
<evidence type="ECO:0000313" key="3">
    <source>
        <dbReference type="Proteomes" id="UP000273001"/>
    </source>
</evidence>
<sequence>MEAEALIVAQRRDYARRNTIRSAPLLLAWGLAWLLGYTTLALAGDGGGIREGTSAAVDARAAYTVFVACLVAAGIFTAVYIALRSRGVRGTSGRQGVLYSGAWIGGMALTGVILGRLNSFLATVGTPEAGAVGALVSSAVPCLVVGVIFLVGAALWGDNVMGALGGWILAAAAVATVAGLPWAWWVMAVGGGGGMLLAAARDSLASRRIGSLDRDRC</sequence>
<accession>A0ABM6Z5T5</accession>
<evidence type="ECO:0000313" key="2">
    <source>
        <dbReference type="EMBL" id="AYD90700.1"/>
    </source>
</evidence>
<name>A0ABM6Z5T5_9ACTO</name>
<feature type="transmembrane region" description="Helical" evidence="1">
    <location>
        <begin position="96"/>
        <end position="117"/>
    </location>
</feature>
<feature type="transmembrane region" description="Helical" evidence="1">
    <location>
        <begin position="129"/>
        <end position="152"/>
    </location>
</feature>
<organism evidence="2 3">
    <name type="scientific">Actinomyces lilanjuaniae</name>
    <dbReference type="NCBI Taxonomy" id="2321394"/>
    <lineage>
        <taxon>Bacteria</taxon>
        <taxon>Bacillati</taxon>
        <taxon>Actinomycetota</taxon>
        <taxon>Actinomycetes</taxon>
        <taxon>Actinomycetales</taxon>
        <taxon>Actinomycetaceae</taxon>
        <taxon>Actinomyces</taxon>
    </lineage>
</organism>
<keyword evidence="1" id="KW-0812">Transmembrane</keyword>
<keyword evidence="1" id="KW-1133">Transmembrane helix</keyword>